<name>A0AAV3QYQ9_LITER</name>
<organism evidence="2 3">
    <name type="scientific">Lithospermum erythrorhizon</name>
    <name type="common">Purple gromwell</name>
    <name type="synonym">Lithospermum officinale var. erythrorhizon</name>
    <dbReference type="NCBI Taxonomy" id="34254"/>
    <lineage>
        <taxon>Eukaryota</taxon>
        <taxon>Viridiplantae</taxon>
        <taxon>Streptophyta</taxon>
        <taxon>Embryophyta</taxon>
        <taxon>Tracheophyta</taxon>
        <taxon>Spermatophyta</taxon>
        <taxon>Magnoliopsida</taxon>
        <taxon>eudicotyledons</taxon>
        <taxon>Gunneridae</taxon>
        <taxon>Pentapetalae</taxon>
        <taxon>asterids</taxon>
        <taxon>lamiids</taxon>
        <taxon>Boraginales</taxon>
        <taxon>Boraginaceae</taxon>
        <taxon>Boraginoideae</taxon>
        <taxon>Lithospermeae</taxon>
        <taxon>Lithospermum</taxon>
    </lineage>
</organism>
<reference evidence="2 3" key="1">
    <citation type="submission" date="2024-01" db="EMBL/GenBank/DDBJ databases">
        <title>The complete chloroplast genome sequence of Lithospermum erythrorhizon: insights into the phylogenetic relationship among Boraginaceae species and the maternal lineages of purple gromwells.</title>
        <authorList>
            <person name="Okada T."/>
            <person name="Watanabe K."/>
        </authorList>
    </citation>
    <scope>NUCLEOTIDE SEQUENCE [LARGE SCALE GENOMIC DNA]</scope>
</reference>
<gene>
    <name evidence="2" type="ORF">LIER_22209</name>
</gene>
<comment type="caution">
    <text evidence="2">The sequence shown here is derived from an EMBL/GenBank/DDBJ whole genome shotgun (WGS) entry which is preliminary data.</text>
</comment>
<evidence type="ECO:0000256" key="1">
    <source>
        <dbReference type="SAM" id="MobiDB-lite"/>
    </source>
</evidence>
<evidence type="ECO:0000313" key="3">
    <source>
        <dbReference type="Proteomes" id="UP001454036"/>
    </source>
</evidence>
<feature type="compositionally biased region" description="Acidic residues" evidence="1">
    <location>
        <begin position="84"/>
        <end position="96"/>
    </location>
</feature>
<dbReference type="Proteomes" id="UP001454036">
    <property type="component" value="Unassembled WGS sequence"/>
</dbReference>
<keyword evidence="3" id="KW-1185">Reference proteome</keyword>
<feature type="compositionally biased region" description="Basic residues" evidence="1">
    <location>
        <begin position="37"/>
        <end position="48"/>
    </location>
</feature>
<feature type="compositionally biased region" description="Basic residues" evidence="1">
    <location>
        <begin position="68"/>
        <end position="79"/>
    </location>
</feature>
<dbReference type="EMBL" id="BAABME010006012">
    <property type="protein sequence ID" value="GAA0167232.1"/>
    <property type="molecule type" value="Genomic_DNA"/>
</dbReference>
<sequence>MAERVTPSVRDTDVEDADGMNFYVPSATGTEDVTVGGKRKSKKRKHKKVVDIRSKPRRKLRKEERVAKRVRKAERRARRATQETAEEEADVPEDEVPPAMQPTASDEWLSEHEPRGEDVAQESDDEDVAAVMNRKRKAKDKLRMNENRTREEAKWRVVAKRRVTAEKMLSEVTKKNANIRRILEGAGVMPTAEIVGSYYPQLVREFVCNMAEDIDDPATPNFQKIIFHNFTFDFSPSIINGIQVALQFEDVSGTSGGENEETARFLRDEIRHLDGVIQTSLARKFVLEARLRSLSGVANPDVGGSGAETPQT</sequence>
<protein>
    <submittedName>
        <fullName evidence="2">Uncharacterized protein</fullName>
    </submittedName>
</protein>
<feature type="region of interest" description="Disordered" evidence="1">
    <location>
        <begin position="1"/>
        <end position="127"/>
    </location>
</feature>
<evidence type="ECO:0000313" key="2">
    <source>
        <dbReference type="EMBL" id="GAA0167232.1"/>
    </source>
</evidence>
<dbReference type="AlphaFoldDB" id="A0AAV3QYQ9"/>
<feature type="compositionally biased region" description="Basic and acidic residues" evidence="1">
    <location>
        <begin position="109"/>
        <end position="118"/>
    </location>
</feature>
<proteinExistence type="predicted"/>
<accession>A0AAV3QYQ9</accession>